<evidence type="ECO:0000313" key="2">
    <source>
        <dbReference type="EMBL" id="CRZ12288.1"/>
    </source>
</evidence>
<sequence>QPPISRKRKSPEPDSMFNRGDSATDSEVKVPNSNGQLPISRTFKIRVNAAKVNQDDTATDRDLKLSEQLPILLKFKIRVNAPKVNQDDSLSDPTLELSNSNEQPPISRKRKSPEPISKFNHDDSATDSDWKVPNSNEQLPISLKFKLRVNAAKVNKDDSPTDRDLKVPESNEQPPIHRKFKREPVPKFNQNDSATDQDVTDSKALSDKAETLCNDLSIKPVMNKDSSYSSIRLSLLKLGLSRLGVKDIIWNISSLCYLMCETFSHCEWTENRPKASQEPMWTVVTNFLERHPKSPYTYEHPDQQLVDFTRVFRQCLKGLPDRILKRSVQQLDAVMSSLFTNPVFNAPSQDDVEFFEAIVNVVIAAVIDMNLQSNQDAIVMELITIIGGVFPGVEPKLFHLYFLDAPLYPQCQPNLPHNANLLLEKCRNKIKQLKQDCLMKDFFIQEGGPCVIKEVMSAPSDPKYSRMQSVLVAFFEKLNQSPDTADGKKQHDLHAFINFRWTPQGEDLVNSL</sequence>
<feature type="region of interest" description="Disordered" evidence="1">
    <location>
        <begin position="154"/>
        <end position="203"/>
    </location>
</feature>
<protein>
    <submittedName>
        <fullName evidence="2">Uncharacterized protein</fullName>
    </submittedName>
</protein>
<accession>A0A0H5RE67</accession>
<evidence type="ECO:0000256" key="1">
    <source>
        <dbReference type="SAM" id="MobiDB-lite"/>
    </source>
</evidence>
<feature type="compositionally biased region" description="Basic and acidic residues" evidence="1">
    <location>
        <begin position="154"/>
        <end position="169"/>
    </location>
</feature>
<proteinExistence type="predicted"/>
<feature type="compositionally biased region" description="Basic and acidic residues" evidence="1">
    <location>
        <begin position="119"/>
        <end position="130"/>
    </location>
</feature>
<feature type="compositionally biased region" description="Polar residues" evidence="1">
    <location>
        <begin position="188"/>
        <end position="197"/>
    </location>
</feature>
<feature type="compositionally biased region" description="Polar residues" evidence="1">
    <location>
        <begin position="87"/>
        <end position="104"/>
    </location>
</feature>
<name>A0A0H5RE67_9EUKA</name>
<organism evidence="2">
    <name type="scientific">Spongospora subterranea</name>
    <dbReference type="NCBI Taxonomy" id="70186"/>
    <lineage>
        <taxon>Eukaryota</taxon>
        <taxon>Sar</taxon>
        <taxon>Rhizaria</taxon>
        <taxon>Endomyxa</taxon>
        <taxon>Phytomyxea</taxon>
        <taxon>Plasmodiophorida</taxon>
        <taxon>Plasmodiophoridae</taxon>
        <taxon>Spongospora</taxon>
    </lineage>
</organism>
<reference evidence="2" key="1">
    <citation type="submission" date="2015-04" db="EMBL/GenBank/DDBJ databases">
        <title>The genome sequence of the plant pathogenic Rhizarian Plasmodiophora brassicae reveals insights in its biotrophic life cycle and the origin of chitin synthesis.</title>
        <authorList>
            <person name="Schwelm A."/>
            <person name="Fogelqvist J."/>
            <person name="Knaust A."/>
            <person name="Julke S."/>
            <person name="Lilja T."/>
            <person name="Dhandapani V."/>
            <person name="Bonilla-Rosso G."/>
            <person name="Karlsson M."/>
            <person name="Shevchenko A."/>
            <person name="Choi S.R."/>
            <person name="Kim H.G."/>
            <person name="Park J.Y."/>
            <person name="Lim Y.P."/>
            <person name="Ludwig-Muller J."/>
            <person name="Dixelius C."/>
        </authorList>
    </citation>
    <scope>NUCLEOTIDE SEQUENCE</scope>
    <source>
        <tissue evidence="2">Potato root galls</tissue>
    </source>
</reference>
<feature type="non-terminal residue" evidence="2">
    <location>
        <position position="1"/>
    </location>
</feature>
<dbReference type="EMBL" id="HACM01011846">
    <property type="protein sequence ID" value="CRZ12288.1"/>
    <property type="molecule type" value="Transcribed_RNA"/>
</dbReference>
<feature type="compositionally biased region" description="Polar residues" evidence="1">
    <location>
        <begin position="21"/>
        <end position="39"/>
    </location>
</feature>
<feature type="region of interest" description="Disordered" evidence="1">
    <location>
        <begin position="1"/>
        <end position="40"/>
    </location>
</feature>
<dbReference type="AlphaFoldDB" id="A0A0H5RE67"/>
<feature type="region of interest" description="Disordered" evidence="1">
    <location>
        <begin position="84"/>
        <end position="135"/>
    </location>
</feature>
<feature type="non-terminal residue" evidence="2">
    <location>
        <position position="512"/>
    </location>
</feature>